<dbReference type="Pfam" id="PF03466">
    <property type="entry name" value="LysR_substrate"/>
    <property type="match status" value="1"/>
</dbReference>
<comment type="similarity">
    <text evidence="1">Belongs to the LysR transcriptional regulatory family.</text>
</comment>
<dbReference type="SUPFAM" id="SSF53850">
    <property type="entry name" value="Periplasmic binding protein-like II"/>
    <property type="match status" value="1"/>
</dbReference>
<dbReference type="InterPro" id="IPR000847">
    <property type="entry name" value="LysR_HTH_N"/>
</dbReference>
<dbReference type="Gene3D" id="1.10.10.10">
    <property type="entry name" value="Winged helix-like DNA-binding domain superfamily/Winged helix DNA-binding domain"/>
    <property type="match status" value="1"/>
</dbReference>
<dbReference type="SUPFAM" id="SSF46785">
    <property type="entry name" value="Winged helix' DNA-binding domain"/>
    <property type="match status" value="1"/>
</dbReference>
<keyword evidence="3" id="KW-0238">DNA-binding</keyword>
<dbReference type="PROSITE" id="PS50931">
    <property type="entry name" value="HTH_LYSR"/>
    <property type="match status" value="1"/>
</dbReference>
<dbReference type="PANTHER" id="PTHR30346">
    <property type="entry name" value="TRANSCRIPTIONAL DUAL REGULATOR HCAR-RELATED"/>
    <property type="match status" value="1"/>
</dbReference>
<proteinExistence type="inferred from homology"/>
<dbReference type="Pfam" id="PF00126">
    <property type="entry name" value="HTH_1"/>
    <property type="match status" value="1"/>
</dbReference>
<accession>A0ABN1WV01</accession>
<dbReference type="CDD" id="cd08423">
    <property type="entry name" value="PBP2_LTTR_like_6"/>
    <property type="match status" value="1"/>
</dbReference>
<keyword evidence="4" id="KW-0804">Transcription</keyword>
<evidence type="ECO:0000256" key="4">
    <source>
        <dbReference type="ARBA" id="ARBA00023163"/>
    </source>
</evidence>
<evidence type="ECO:0000313" key="7">
    <source>
        <dbReference type="Proteomes" id="UP001500037"/>
    </source>
</evidence>
<reference evidence="6 7" key="1">
    <citation type="journal article" date="2019" name="Int. J. Syst. Evol. Microbiol.">
        <title>The Global Catalogue of Microorganisms (GCM) 10K type strain sequencing project: providing services to taxonomists for standard genome sequencing and annotation.</title>
        <authorList>
            <consortium name="The Broad Institute Genomics Platform"/>
            <consortium name="The Broad Institute Genome Sequencing Center for Infectious Disease"/>
            <person name="Wu L."/>
            <person name="Ma J."/>
        </authorList>
    </citation>
    <scope>NUCLEOTIDE SEQUENCE [LARGE SCALE GENOMIC DNA]</scope>
    <source>
        <strain evidence="6 7">JCM 13004</strain>
    </source>
</reference>
<keyword evidence="7" id="KW-1185">Reference proteome</keyword>
<evidence type="ECO:0000256" key="2">
    <source>
        <dbReference type="ARBA" id="ARBA00023015"/>
    </source>
</evidence>
<dbReference type="InterPro" id="IPR036390">
    <property type="entry name" value="WH_DNA-bd_sf"/>
</dbReference>
<evidence type="ECO:0000259" key="5">
    <source>
        <dbReference type="PROSITE" id="PS50931"/>
    </source>
</evidence>
<keyword evidence="2" id="KW-0805">Transcription regulation</keyword>
<comment type="caution">
    <text evidence="6">The sequence shown here is derived from an EMBL/GenBank/DDBJ whole genome shotgun (WGS) entry which is preliminary data.</text>
</comment>
<dbReference type="EMBL" id="BAAALF010000183">
    <property type="protein sequence ID" value="GAA1267323.1"/>
    <property type="molecule type" value="Genomic_DNA"/>
</dbReference>
<feature type="domain" description="HTH lysR-type" evidence="5">
    <location>
        <begin position="7"/>
        <end position="64"/>
    </location>
</feature>
<dbReference type="Gene3D" id="3.40.190.290">
    <property type="match status" value="1"/>
</dbReference>
<dbReference type="PANTHER" id="PTHR30346:SF29">
    <property type="entry name" value="LYSR SUBSTRATE-BINDING"/>
    <property type="match status" value="1"/>
</dbReference>
<dbReference type="Proteomes" id="UP001500037">
    <property type="component" value="Unassembled WGS sequence"/>
</dbReference>
<dbReference type="RefSeq" id="WP_344445735.1">
    <property type="nucleotide sequence ID" value="NZ_BAAALF010000183.1"/>
</dbReference>
<dbReference type="InterPro" id="IPR036388">
    <property type="entry name" value="WH-like_DNA-bd_sf"/>
</dbReference>
<protein>
    <submittedName>
        <fullName evidence="6">LysR family transcriptional regulator</fullName>
    </submittedName>
</protein>
<dbReference type="InterPro" id="IPR005119">
    <property type="entry name" value="LysR_subst-bd"/>
</dbReference>
<dbReference type="PRINTS" id="PR00039">
    <property type="entry name" value="HTHLYSR"/>
</dbReference>
<gene>
    <name evidence="6" type="ORF">GCM10009665_65220</name>
</gene>
<organism evidence="6 7">
    <name type="scientific">Kitasatospora nipponensis</name>
    <dbReference type="NCBI Taxonomy" id="258049"/>
    <lineage>
        <taxon>Bacteria</taxon>
        <taxon>Bacillati</taxon>
        <taxon>Actinomycetota</taxon>
        <taxon>Actinomycetes</taxon>
        <taxon>Kitasatosporales</taxon>
        <taxon>Streptomycetaceae</taxon>
        <taxon>Kitasatospora</taxon>
    </lineage>
</organism>
<evidence type="ECO:0000256" key="3">
    <source>
        <dbReference type="ARBA" id="ARBA00023125"/>
    </source>
</evidence>
<evidence type="ECO:0000256" key="1">
    <source>
        <dbReference type="ARBA" id="ARBA00009437"/>
    </source>
</evidence>
<name>A0ABN1WV01_9ACTN</name>
<sequence length="307" mass="32391">MSPSHDFSTPLLRVFTEVARLGSFTAAGRVLGYTQSAVSRQVSALEEEAGAVLFDRLARGVRPTEAGRRLLPHAQAVLERLDAARRELLDLRSLATGRLRVGAFATADASLVPHAIAAFRRAHPAVELTLREGLTAELVDLLLAGAVDVGVISLLPAGADRLPEGLELHRLRDDPMLVAVPNGHRLAGRQAVALADLADEEWIAGSADPGQTLIASCLRSGFRPRIGFVASDWMAKQGFVAAGLGITLIPSLAAAAVRPDITVLALDPQDVPPRHVYAATARELTPSPAAHAFLTLLRGHTGLSASP</sequence>
<evidence type="ECO:0000313" key="6">
    <source>
        <dbReference type="EMBL" id="GAA1267323.1"/>
    </source>
</evidence>